<dbReference type="VEuPathDB" id="TrichDB:TVAG_005010"/>
<organism evidence="1 2">
    <name type="scientific">Trichomonas vaginalis (strain ATCC PRA-98 / G3)</name>
    <dbReference type="NCBI Taxonomy" id="412133"/>
    <lineage>
        <taxon>Eukaryota</taxon>
        <taxon>Metamonada</taxon>
        <taxon>Parabasalia</taxon>
        <taxon>Trichomonadida</taxon>
        <taxon>Trichomonadidae</taxon>
        <taxon>Trichomonas</taxon>
    </lineage>
</organism>
<gene>
    <name evidence="1" type="ORF">TVAG_005010</name>
</gene>
<name>A2G2A9_TRIV3</name>
<dbReference type="KEGG" id="tva:4746369"/>
<reference evidence="1" key="2">
    <citation type="journal article" date="2007" name="Science">
        <title>Draft genome sequence of the sexually transmitted pathogen Trichomonas vaginalis.</title>
        <authorList>
            <person name="Carlton J.M."/>
            <person name="Hirt R.P."/>
            <person name="Silva J.C."/>
            <person name="Delcher A.L."/>
            <person name="Schatz M."/>
            <person name="Zhao Q."/>
            <person name="Wortman J.R."/>
            <person name="Bidwell S.L."/>
            <person name="Alsmark U.C.M."/>
            <person name="Besteiro S."/>
            <person name="Sicheritz-Ponten T."/>
            <person name="Noel C.J."/>
            <person name="Dacks J.B."/>
            <person name="Foster P.G."/>
            <person name="Simillion C."/>
            <person name="Van de Peer Y."/>
            <person name="Miranda-Saavedra D."/>
            <person name="Barton G.J."/>
            <person name="Westrop G.D."/>
            <person name="Mueller S."/>
            <person name="Dessi D."/>
            <person name="Fiori P.L."/>
            <person name="Ren Q."/>
            <person name="Paulsen I."/>
            <person name="Zhang H."/>
            <person name="Bastida-Corcuera F.D."/>
            <person name="Simoes-Barbosa A."/>
            <person name="Brown M.T."/>
            <person name="Hayes R.D."/>
            <person name="Mukherjee M."/>
            <person name="Okumura C.Y."/>
            <person name="Schneider R."/>
            <person name="Smith A.J."/>
            <person name="Vanacova S."/>
            <person name="Villalvazo M."/>
            <person name="Haas B.J."/>
            <person name="Pertea M."/>
            <person name="Feldblyum T.V."/>
            <person name="Utterback T.R."/>
            <person name="Shu C.L."/>
            <person name="Osoegawa K."/>
            <person name="de Jong P.J."/>
            <person name="Hrdy I."/>
            <person name="Horvathova L."/>
            <person name="Zubacova Z."/>
            <person name="Dolezal P."/>
            <person name="Malik S.B."/>
            <person name="Logsdon J.M. Jr."/>
            <person name="Henze K."/>
            <person name="Gupta A."/>
            <person name="Wang C.C."/>
            <person name="Dunne R.L."/>
            <person name="Upcroft J.A."/>
            <person name="Upcroft P."/>
            <person name="White O."/>
            <person name="Salzberg S.L."/>
            <person name="Tang P."/>
            <person name="Chiu C.-H."/>
            <person name="Lee Y.-S."/>
            <person name="Embley T.M."/>
            <person name="Coombs G.H."/>
            <person name="Mottram J.C."/>
            <person name="Tachezy J."/>
            <person name="Fraser-Liggett C.M."/>
            <person name="Johnson P.J."/>
        </authorList>
    </citation>
    <scope>NUCLEOTIDE SEQUENCE [LARGE SCALE GENOMIC DNA]</scope>
    <source>
        <strain evidence="1">G3</strain>
    </source>
</reference>
<evidence type="ECO:0000313" key="2">
    <source>
        <dbReference type="Proteomes" id="UP000001542"/>
    </source>
</evidence>
<dbReference type="InParanoid" id="A2G2A9"/>
<dbReference type="Proteomes" id="UP000001542">
    <property type="component" value="Unassembled WGS sequence"/>
</dbReference>
<dbReference type="VEuPathDB" id="TrichDB:TVAGG3_0245770"/>
<dbReference type="SUPFAM" id="SSF48403">
    <property type="entry name" value="Ankyrin repeat"/>
    <property type="match status" value="1"/>
</dbReference>
<reference evidence="1" key="1">
    <citation type="submission" date="2006-10" db="EMBL/GenBank/DDBJ databases">
        <authorList>
            <person name="Amadeo P."/>
            <person name="Zhao Q."/>
            <person name="Wortman J."/>
            <person name="Fraser-Liggett C."/>
            <person name="Carlton J."/>
        </authorList>
    </citation>
    <scope>NUCLEOTIDE SEQUENCE</scope>
    <source>
        <strain evidence="1">G3</strain>
    </source>
</reference>
<dbReference type="EMBL" id="DS114277">
    <property type="protein sequence ID" value="EAX88704.1"/>
    <property type="molecule type" value="Genomic_DNA"/>
</dbReference>
<proteinExistence type="predicted"/>
<protein>
    <submittedName>
        <fullName evidence="1">Uncharacterized protein</fullName>
    </submittedName>
</protein>
<dbReference type="AlphaFoldDB" id="A2G2A9"/>
<dbReference type="SMR" id="A2G2A9"/>
<dbReference type="Gene3D" id="1.25.40.20">
    <property type="entry name" value="Ankyrin repeat-containing domain"/>
    <property type="match status" value="1"/>
</dbReference>
<evidence type="ECO:0000313" key="1">
    <source>
        <dbReference type="EMBL" id="EAX88704.1"/>
    </source>
</evidence>
<accession>A2G2A9</accession>
<dbReference type="InterPro" id="IPR036770">
    <property type="entry name" value="Ankyrin_rpt-contain_sf"/>
</dbReference>
<sequence>MLHISYEANINEKDNDGGIPHYRTTTNKSIIAAKLLISHGANINEKIILEKLLSPMHLTTIIKNN</sequence>
<keyword evidence="2" id="KW-1185">Reference proteome</keyword>
<dbReference type="RefSeq" id="XP_001301634.1">
    <property type="nucleotide sequence ID" value="XM_001301633.1"/>
</dbReference>